<dbReference type="EMBL" id="CP003653">
    <property type="protein sequence ID" value="AFZ37359.1"/>
    <property type="molecule type" value="Genomic_DNA"/>
</dbReference>
<comment type="similarity">
    <text evidence="3">Belongs to the Maf family.</text>
</comment>
<accession>K9XZ95</accession>
<dbReference type="OrthoDB" id="9807767at2"/>
<dbReference type="RefSeq" id="WP_015195018.1">
    <property type="nucleotide sequence ID" value="NC_019748.1"/>
</dbReference>
<gene>
    <name evidence="4" type="ordered locus">Sta7437_3875</name>
</gene>
<keyword evidence="2 3" id="KW-0378">Hydrolase</keyword>
<dbReference type="GO" id="GO:0005737">
    <property type="term" value="C:cytoplasm"/>
    <property type="evidence" value="ECO:0007669"/>
    <property type="project" value="UniProtKB-SubCell"/>
</dbReference>
<dbReference type="Proteomes" id="UP000010473">
    <property type="component" value="Chromosome"/>
</dbReference>
<keyword evidence="5" id="KW-1185">Reference proteome</keyword>
<dbReference type="AlphaFoldDB" id="K9XZ95"/>
<evidence type="ECO:0000256" key="3">
    <source>
        <dbReference type="HAMAP-Rule" id="MF_00528"/>
    </source>
</evidence>
<evidence type="ECO:0000313" key="4">
    <source>
        <dbReference type="EMBL" id="AFZ37359.1"/>
    </source>
</evidence>
<dbReference type="PATRIC" id="fig|111780.3.peg.4021"/>
<keyword evidence="3" id="KW-0963">Cytoplasm</keyword>
<dbReference type="GO" id="GO:0009117">
    <property type="term" value="P:nucleotide metabolic process"/>
    <property type="evidence" value="ECO:0007669"/>
    <property type="project" value="UniProtKB-KW"/>
</dbReference>
<dbReference type="EC" id="3.6.1.9" evidence="3"/>
<evidence type="ECO:0000256" key="1">
    <source>
        <dbReference type="ARBA" id="ARBA00001968"/>
    </source>
</evidence>
<dbReference type="GO" id="GO:0047429">
    <property type="term" value="F:nucleoside triphosphate diphosphatase activity"/>
    <property type="evidence" value="ECO:0007669"/>
    <property type="project" value="UniProtKB-EC"/>
</dbReference>
<comment type="caution">
    <text evidence="3">Lacks conserved residue(s) required for the propagation of feature annotation.</text>
</comment>
<dbReference type="PANTHER" id="PTHR43213:SF5">
    <property type="entry name" value="BIFUNCTIONAL DTTP_UTP PYROPHOSPHATASE_METHYLTRANSFERASE PROTEIN-RELATED"/>
    <property type="match status" value="1"/>
</dbReference>
<protein>
    <recommendedName>
        <fullName evidence="3">Nucleoside triphosphate pyrophosphatase</fullName>
        <ecNumber evidence="3">3.6.1.9</ecNumber>
    </recommendedName>
    <alternativeName>
        <fullName evidence="3">Nucleotide pyrophosphatase</fullName>
        <shortName evidence="3">Nucleotide PPase</shortName>
    </alternativeName>
</protein>
<reference evidence="5" key="1">
    <citation type="journal article" date="2013" name="Proc. Natl. Acad. Sci. U.S.A.">
        <title>Improving the coverage of the cyanobacterial phylum using diversity-driven genome sequencing.</title>
        <authorList>
            <person name="Shih P.M."/>
            <person name="Wu D."/>
            <person name="Latifi A."/>
            <person name="Axen S.D."/>
            <person name="Fewer D.P."/>
            <person name="Talla E."/>
            <person name="Calteau A."/>
            <person name="Cai F."/>
            <person name="Tandeau de Marsac N."/>
            <person name="Rippka R."/>
            <person name="Herdman M."/>
            <person name="Sivonen K."/>
            <person name="Coursin T."/>
            <person name="Laurent T."/>
            <person name="Goodwin L."/>
            <person name="Nolan M."/>
            <person name="Davenport K.W."/>
            <person name="Han C.S."/>
            <person name="Rubin E.M."/>
            <person name="Eisen J.A."/>
            <person name="Woyke T."/>
            <person name="Gugger M."/>
            <person name="Kerfeld C.A."/>
        </authorList>
    </citation>
    <scope>NUCLEOTIDE SEQUENCE [LARGE SCALE GENOMIC DNA]</scope>
    <source>
        <strain evidence="5">ATCC 29371 / PCC 7437</strain>
    </source>
</reference>
<comment type="subcellular location">
    <subcellularLocation>
        <location evidence="3">Cytoplasm</location>
    </subcellularLocation>
</comment>
<dbReference type="CDD" id="cd00555">
    <property type="entry name" value="Maf"/>
    <property type="match status" value="1"/>
</dbReference>
<comment type="cofactor">
    <cofactor evidence="1 3">
        <name>a divalent metal cation</name>
        <dbReference type="ChEBI" id="CHEBI:60240"/>
    </cofactor>
</comment>
<comment type="function">
    <text evidence="3">Nucleoside triphosphate pyrophosphatase. May have a dual role in cell division arrest and in preventing the incorporation of modified nucleotides into cellular nucleic acids.</text>
</comment>
<evidence type="ECO:0000313" key="5">
    <source>
        <dbReference type="Proteomes" id="UP000010473"/>
    </source>
</evidence>
<dbReference type="InterPro" id="IPR029001">
    <property type="entry name" value="ITPase-like_fam"/>
</dbReference>
<dbReference type="HAMAP" id="MF_00528">
    <property type="entry name" value="Maf"/>
    <property type="match status" value="1"/>
</dbReference>
<dbReference type="Pfam" id="PF02545">
    <property type="entry name" value="Maf"/>
    <property type="match status" value="1"/>
</dbReference>
<dbReference type="PIRSF" id="PIRSF006305">
    <property type="entry name" value="Maf"/>
    <property type="match status" value="1"/>
</dbReference>
<sequence>MSVPVFVLASASPARKKLLQLAGIEPIVCSSNFDESQIQSEDAIELVETLAKCKAETVVNQFSDALILGCDSVLEIAGNIYGKPESPQDAIARWQIMRGKVGILYTGHALLDLRQNQQLVSCGITKVYFANLSGREIAAYVASGEPLKCAGSFALEGKGGLFVEKIEGCHSNVIGLSLPLLAQMLAQLGYSVTDFWQS</sequence>
<organism evidence="4 5">
    <name type="scientific">Stanieria cyanosphaera (strain ATCC 29371 / PCC 7437)</name>
    <dbReference type="NCBI Taxonomy" id="111780"/>
    <lineage>
        <taxon>Bacteria</taxon>
        <taxon>Bacillati</taxon>
        <taxon>Cyanobacteriota</taxon>
        <taxon>Cyanophyceae</taxon>
        <taxon>Pleurocapsales</taxon>
        <taxon>Dermocarpellaceae</taxon>
        <taxon>Stanieria</taxon>
    </lineage>
</organism>
<name>K9XZ95_STAC7</name>
<dbReference type="eggNOG" id="COG0424">
    <property type="taxonomic scope" value="Bacteria"/>
</dbReference>
<feature type="active site" description="Proton acceptor" evidence="3">
    <location>
        <position position="71"/>
    </location>
</feature>
<dbReference type="HOGENOM" id="CLU_040416_1_2_3"/>
<dbReference type="STRING" id="111780.Sta7437_3875"/>
<dbReference type="SUPFAM" id="SSF52972">
    <property type="entry name" value="ITPase-like"/>
    <property type="match status" value="1"/>
</dbReference>
<comment type="catalytic activity">
    <reaction evidence="3">
        <text>a 2'-deoxyribonucleoside 5'-triphosphate + H2O = a 2'-deoxyribonucleoside 5'-phosphate + diphosphate + H(+)</text>
        <dbReference type="Rhea" id="RHEA:44644"/>
        <dbReference type="ChEBI" id="CHEBI:15377"/>
        <dbReference type="ChEBI" id="CHEBI:15378"/>
        <dbReference type="ChEBI" id="CHEBI:33019"/>
        <dbReference type="ChEBI" id="CHEBI:61560"/>
        <dbReference type="ChEBI" id="CHEBI:65317"/>
        <dbReference type="EC" id="3.6.1.9"/>
    </reaction>
</comment>
<dbReference type="KEGG" id="scs:Sta7437_3875"/>
<keyword evidence="3" id="KW-0546">Nucleotide metabolism</keyword>
<dbReference type="InterPro" id="IPR003697">
    <property type="entry name" value="Maf-like"/>
</dbReference>
<comment type="catalytic activity">
    <reaction evidence="3">
        <text>a ribonucleoside 5'-triphosphate + H2O = a ribonucleoside 5'-phosphate + diphosphate + H(+)</text>
        <dbReference type="Rhea" id="RHEA:23996"/>
        <dbReference type="ChEBI" id="CHEBI:15377"/>
        <dbReference type="ChEBI" id="CHEBI:15378"/>
        <dbReference type="ChEBI" id="CHEBI:33019"/>
        <dbReference type="ChEBI" id="CHEBI:58043"/>
        <dbReference type="ChEBI" id="CHEBI:61557"/>
        <dbReference type="EC" id="3.6.1.9"/>
    </reaction>
</comment>
<evidence type="ECO:0000256" key="2">
    <source>
        <dbReference type="ARBA" id="ARBA00022801"/>
    </source>
</evidence>
<dbReference type="PANTHER" id="PTHR43213">
    <property type="entry name" value="BIFUNCTIONAL DTTP/UTP PYROPHOSPHATASE/METHYLTRANSFERASE PROTEIN-RELATED"/>
    <property type="match status" value="1"/>
</dbReference>
<proteinExistence type="inferred from homology"/>
<dbReference type="Gene3D" id="3.90.950.10">
    <property type="match status" value="1"/>
</dbReference>
<dbReference type="NCBIfam" id="TIGR00172">
    <property type="entry name" value="maf"/>
    <property type="match status" value="1"/>
</dbReference>